<dbReference type="Pfam" id="PF02519">
    <property type="entry name" value="Auxin_inducible"/>
    <property type="match status" value="1"/>
</dbReference>
<dbReference type="EMBL" id="GISG01081460">
    <property type="protein sequence ID" value="MBA4632239.1"/>
    <property type="molecule type" value="Transcribed_RNA"/>
</dbReference>
<organism evidence="2">
    <name type="scientific">Opuntia streptacantha</name>
    <name type="common">Prickly pear cactus</name>
    <name type="synonym">Opuntia cardona</name>
    <dbReference type="NCBI Taxonomy" id="393608"/>
    <lineage>
        <taxon>Eukaryota</taxon>
        <taxon>Viridiplantae</taxon>
        <taxon>Streptophyta</taxon>
        <taxon>Embryophyta</taxon>
        <taxon>Tracheophyta</taxon>
        <taxon>Spermatophyta</taxon>
        <taxon>Magnoliopsida</taxon>
        <taxon>eudicotyledons</taxon>
        <taxon>Gunneridae</taxon>
        <taxon>Pentapetalae</taxon>
        <taxon>Caryophyllales</taxon>
        <taxon>Cactineae</taxon>
        <taxon>Cactaceae</taxon>
        <taxon>Opuntioideae</taxon>
        <taxon>Opuntia</taxon>
    </lineage>
</organism>
<evidence type="ECO:0000313" key="2">
    <source>
        <dbReference type="EMBL" id="MBA4632239.1"/>
    </source>
</evidence>
<accession>A0A7C8Z1Z5</accession>
<dbReference type="InterPro" id="IPR003676">
    <property type="entry name" value="SAUR_fam"/>
</dbReference>
<protein>
    <recommendedName>
        <fullName evidence="3">Small auxin-up RNA</fullName>
    </recommendedName>
</protein>
<dbReference type="AlphaFoldDB" id="A0A7C8Z1Z5"/>
<reference evidence="2" key="2">
    <citation type="submission" date="2020-07" db="EMBL/GenBank/DDBJ databases">
        <authorList>
            <person name="Vera ALvarez R."/>
            <person name="Arias-Moreno D.M."/>
            <person name="Jimenez-Jacinto V."/>
            <person name="Jimenez-Bremont J.F."/>
            <person name="Swaminathan K."/>
            <person name="Moose S.P."/>
            <person name="Guerrero-Gonzalez M.L."/>
            <person name="Marino-Ramirez L."/>
            <person name="Landsman D."/>
            <person name="Rodriguez-Kessler M."/>
            <person name="Delgado-Sanchez P."/>
        </authorList>
    </citation>
    <scope>NUCLEOTIDE SEQUENCE</scope>
    <source>
        <tissue evidence="2">Cladode</tissue>
    </source>
</reference>
<comment type="similarity">
    <text evidence="1">Belongs to the ARG7 family.</text>
</comment>
<sequence length="124" mass="14503">MTKGKFIQASLNKCKKMGSKILTHSEECHESCCQWCFWPYGIPSYLDHQEAEKFIPKDVPKGHMVVYVGQNQKRYVVKITLLKHPLFRALLDQARDQYDDSNTPPKLWIPCDETVFLQVLRCSR</sequence>
<dbReference type="GO" id="GO:0009733">
    <property type="term" value="P:response to auxin"/>
    <property type="evidence" value="ECO:0007669"/>
    <property type="project" value="InterPro"/>
</dbReference>
<dbReference type="PANTHER" id="PTHR31374:SF9">
    <property type="entry name" value="AUXIN-RESPONSIVE FAMILY PROTEIN"/>
    <property type="match status" value="1"/>
</dbReference>
<evidence type="ECO:0000256" key="1">
    <source>
        <dbReference type="ARBA" id="ARBA00006974"/>
    </source>
</evidence>
<evidence type="ECO:0008006" key="3">
    <source>
        <dbReference type="Google" id="ProtNLM"/>
    </source>
</evidence>
<dbReference type="PANTHER" id="PTHR31374">
    <property type="entry name" value="AUXIN-INDUCED PROTEIN-LIKE-RELATED"/>
    <property type="match status" value="1"/>
</dbReference>
<proteinExistence type="inferred from homology"/>
<reference evidence="2" key="1">
    <citation type="journal article" date="2013" name="J. Plant Res.">
        <title>Effect of fungi and light on seed germination of three Opuntia species from semiarid lands of central Mexico.</title>
        <authorList>
            <person name="Delgado-Sanchez P."/>
            <person name="Jimenez-Bremont J.F."/>
            <person name="Guerrero-Gonzalez Mde L."/>
            <person name="Flores J."/>
        </authorList>
    </citation>
    <scope>NUCLEOTIDE SEQUENCE</scope>
    <source>
        <tissue evidence="2">Cladode</tissue>
    </source>
</reference>
<name>A0A7C8Z1Z5_OPUST</name>